<evidence type="ECO:0000256" key="1">
    <source>
        <dbReference type="ARBA" id="ARBA00006484"/>
    </source>
</evidence>
<accession>A0AA43QIC6</accession>
<sequence length="351" mass="37679">MSARRLEGKVALVTGASSGLGRAIALAFAEQGTKFILCADLHDAPPAGETTSTVDLIEQRHGRRTAGFYKGDVGEAEHVANAVSWAVSLGGGRLDMTVNLRSVFLGCKYACAQFLIQKPHLSGDSGWIINTSSGAGLRPVAGGASTLPPCLPCDKAAVVQFTKAVALDYAPHKIHCNAICPGYLKTPMTKHMHENKETAAQMINQTPWGSLTTVEDVAKTVIFLASDDAAGVTGVPLAVDVETQPLSHELKAFGVALEALGHGFSTQEESLVRFSNESIRLNMTNSANARKIVRGSSKSTTIILDCAEDYQRISINIEDPTRPLEWSHVLMGCVRESFPARRRTLCRTFMQ</sequence>
<comment type="caution">
    <text evidence="2">The sequence shown here is derived from an EMBL/GenBank/DDBJ whole genome shotgun (WGS) entry which is preliminary data.</text>
</comment>
<dbReference type="CDD" id="cd05233">
    <property type="entry name" value="SDR_c"/>
    <property type="match status" value="1"/>
</dbReference>
<dbReference type="EMBL" id="JAPUFD010000004">
    <property type="protein sequence ID" value="MDI1487078.1"/>
    <property type="molecule type" value="Genomic_DNA"/>
</dbReference>
<organism evidence="2 3">
    <name type="scientific">Ramalina farinacea</name>
    <dbReference type="NCBI Taxonomy" id="258253"/>
    <lineage>
        <taxon>Eukaryota</taxon>
        <taxon>Fungi</taxon>
        <taxon>Dikarya</taxon>
        <taxon>Ascomycota</taxon>
        <taxon>Pezizomycotina</taxon>
        <taxon>Lecanoromycetes</taxon>
        <taxon>OSLEUM clade</taxon>
        <taxon>Lecanoromycetidae</taxon>
        <taxon>Lecanorales</taxon>
        <taxon>Lecanorineae</taxon>
        <taxon>Ramalinaceae</taxon>
        <taxon>Ramalina</taxon>
    </lineage>
</organism>
<dbReference type="PRINTS" id="PR00081">
    <property type="entry name" value="GDHRDH"/>
</dbReference>
<evidence type="ECO:0000313" key="3">
    <source>
        <dbReference type="Proteomes" id="UP001161017"/>
    </source>
</evidence>
<evidence type="ECO:0000313" key="2">
    <source>
        <dbReference type="EMBL" id="MDI1487078.1"/>
    </source>
</evidence>
<dbReference type="GO" id="GO:0016616">
    <property type="term" value="F:oxidoreductase activity, acting on the CH-OH group of donors, NAD or NADP as acceptor"/>
    <property type="evidence" value="ECO:0007669"/>
    <property type="project" value="TreeGrafter"/>
</dbReference>
<dbReference type="SUPFAM" id="SSF51735">
    <property type="entry name" value="NAD(P)-binding Rossmann-fold domains"/>
    <property type="match status" value="1"/>
</dbReference>
<dbReference type="Proteomes" id="UP001161017">
    <property type="component" value="Unassembled WGS sequence"/>
</dbReference>
<dbReference type="Gene3D" id="3.40.50.720">
    <property type="entry name" value="NAD(P)-binding Rossmann-like Domain"/>
    <property type="match status" value="2"/>
</dbReference>
<gene>
    <name evidence="2" type="ORF">OHK93_006341</name>
</gene>
<name>A0AA43QIC6_9LECA</name>
<dbReference type="Pfam" id="PF13561">
    <property type="entry name" value="adh_short_C2"/>
    <property type="match status" value="1"/>
</dbReference>
<dbReference type="AlphaFoldDB" id="A0AA43QIC6"/>
<dbReference type="InterPro" id="IPR036291">
    <property type="entry name" value="NAD(P)-bd_dom_sf"/>
</dbReference>
<protein>
    <submittedName>
        <fullName evidence="2">Uncharacterized protein</fullName>
    </submittedName>
</protein>
<proteinExistence type="inferred from homology"/>
<dbReference type="PANTHER" id="PTHR42760">
    <property type="entry name" value="SHORT-CHAIN DEHYDROGENASES/REDUCTASES FAMILY MEMBER"/>
    <property type="match status" value="1"/>
</dbReference>
<dbReference type="InterPro" id="IPR002347">
    <property type="entry name" value="SDR_fam"/>
</dbReference>
<reference evidence="2" key="1">
    <citation type="journal article" date="2023" name="Genome Biol. Evol.">
        <title>First Whole Genome Sequence and Flow Cytometry Genome Size Data for the Lichen-Forming Fungus Ramalina farinacea (Ascomycota).</title>
        <authorList>
            <person name="Llewellyn T."/>
            <person name="Mian S."/>
            <person name="Hill R."/>
            <person name="Leitch I.J."/>
            <person name="Gaya E."/>
        </authorList>
    </citation>
    <scope>NUCLEOTIDE SEQUENCE</scope>
    <source>
        <strain evidence="2">LIQ254RAFAR</strain>
    </source>
</reference>
<comment type="similarity">
    <text evidence="1">Belongs to the short-chain dehydrogenases/reductases (SDR) family.</text>
</comment>
<dbReference type="PANTHER" id="PTHR42760:SF124">
    <property type="entry name" value="SHORT-CHAIN DEHYDROGENASE_REDUCTASE"/>
    <property type="match status" value="1"/>
</dbReference>
<keyword evidence="3" id="KW-1185">Reference proteome</keyword>